<keyword evidence="3" id="KW-1185">Reference proteome</keyword>
<accession>A0A430HEL7</accession>
<dbReference type="Gene3D" id="3.40.190.10">
    <property type="entry name" value="Periplasmic binding protein-like II"/>
    <property type="match status" value="2"/>
</dbReference>
<evidence type="ECO:0000313" key="2">
    <source>
        <dbReference type="EMBL" id="RSZ55950.1"/>
    </source>
</evidence>
<reference evidence="2 3" key="1">
    <citation type="submission" date="2018-12" db="EMBL/GenBank/DDBJ databases">
        <authorList>
            <person name="Yang E."/>
        </authorList>
    </citation>
    <scope>NUCLEOTIDE SEQUENCE [LARGE SCALE GENOMIC DNA]</scope>
    <source>
        <strain evidence="2 3">SOD</strain>
    </source>
</reference>
<organism evidence="2 3">
    <name type="scientific">Massilia atriviolacea</name>
    <dbReference type="NCBI Taxonomy" id="2495579"/>
    <lineage>
        <taxon>Bacteria</taxon>
        <taxon>Pseudomonadati</taxon>
        <taxon>Pseudomonadota</taxon>
        <taxon>Betaproteobacteria</taxon>
        <taxon>Burkholderiales</taxon>
        <taxon>Oxalobacteraceae</taxon>
        <taxon>Telluria group</taxon>
        <taxon>Massilia</taxon>
    </lineage>
</organism>
<dbReference type="AlphaFoldDB" id="A0A430HEL7"/>
<feature type="chain" id="PRO_5019404412" evidence="1">
    <location>
        <begin position="24"/>
        <end position="242"/>
    </location>
</feature>
<proteinExistence type="predicted"/>
<dbReference type="Proteomes" id="UP000278085">
    <property type="component" value="Unassembled WGS sequence"/>
</dbReference>
<keyword evidence="1" id="KW-0732">Signal</keyword>
<protein>
    <submittedName>
        <fullName evidence="2">ABC transporter substrate-binding protein</fullName>
    </submittedName>
</protein>
<sequence length="242" mass="26607">MFKRPACLLALTVPLCLPFAAAAAPDLVMIAPLNQVMPLAQFRDDKLSGGILKDLGDLLARRLGRGIAYLSVAGEQVGATLDAGTADGICYVRPFWIDGHFDWSRPLLPDAEVIASQQGAPRVRSLADLRDRPVGTVAGYRYPRVEQVLGLRFQRSESRTMEENLRKLMAGAVRHTVIGQATLAYQMRVHKDLKLRQDLVFASFKAQCAFSKKAGVPFEEIDQAINGLIEDGSVEAILARYR</sequence>
<gene>
    <name evidence="2" type="ORF">EJB06_26435</name>
</gene>
<evidence type="ECO:0000256" key="1">
    <source>
        <dbReference type="SAM" id="SignalP"/>
    </source>
</evidence>
<evidence type="ECO:0000313" key="3">
    <source>
        <dbReference type="Proteomes" id="UP000278085"/>
    </source>
</evidence>
<name>A0A430HEL7_9BURK</name>
<dbReference type="OrthoDB" id="8885114at2"/>
<comment type="caution">
    <text evidence="2">The sequence shown here is derived from an EMBL/GenBank/DDBJ whole genome shotgun (WGS) entry which is preliminary data.</text>
</comment>
<feature type="signal peptide" evidence="1">
    <location>
        <begin position="1"/>
        <end position="23"/>
    </location>
</feature>
<dbReference type="SUPFAM" id="SSF53850">
    <property type="entry name" value="Periplasmic binding protein-like II"/>
    <property type="match status" value="1"/>
</dbReference>
<dbReference type="EMBL" id="RXLQ01000019">
    <property type="protein sequence ID" value="RSZ55950.1"/>
    <property type="molecule type" value="Genomic_DNA"/>
</dbReference>
<dbReference type="RefSeq" id="WP_126077029.1">
    <property type="nucleotide sequence ID" value="NZ_CP051166.1"/>
</dbReference>